<dbReference type="Pfam" id="PF17762">
    <property type="entry name" value="HTH_ParB"/>
    <property type="match status" value="1"/>
</dbReference>
<dbReference type="GO" id="GO:0045881">
    <property type="term" value="P:positive regulation of sporulation resulting in formation of a cellular spore"/>
    <property type="evidence" value="ECO:0007669"/>
    <property type="project" value="TreeGrafter"/>
</dbReference>
<dbReference type="InterPro" id="IPR050336">
    <property type="entry name" value="Chromosome_partition/occlusion"/>
</dbReference>
<dbReference type="InterPro" id="IPR036086">
    <property type="entry name" value="ParB/Sulfiredoxin_sf"/>
</dbReference>
<dbReference type="SUPFAM" id="SSF109709">
    <property type="entry name" value="KorB DNA-binding domain-like"/>
    <property type="match status" value="1"/>
</dbReference>
<proteinExistence type="predicted"/>
<name>A0A1Y5PLA6_9MYCO</name>
<dbReference type="InterPro" id="IPR041468">
    <property type="entry name" value="HTH_ParB/Spo0J"/>
</dbReference>
<dbReference type="Pfam" id="PF02195">
    <property type="entry name" value="ParB_N"/>
    <property type="match status" value="1"/>
</dbReference>
<feature type="region of interest" description="Disordered" evidence="2">
    <location>
        <begin position="219"/>
        <end position="239"/>
    </location>
</feature>
<evidence type="ECO:0000259" key="3">
    <source>
        <dbReference type="SMART" id="SM00470"/>
    </source>
</evidence>
<dbReference type="GO" id="GO:0005694">
    <property type="term" value="C:chromosome"/>
    <property type="evidence" value="ECO:0007669"/>
    <property type="project" value="TreeGrafter"/>
</dbReference>
<evidence type="ECO:0000313" key="4">
    <source>
        <dbReference type="EMBL" id="SBS78119.1"/>
    </source>
</evidence>
<dbReference type="SMART" id="SM00470">
    <property type="entry name" value="ParB"/>
    <property type="match status" value="1"/>
</dbReference>
<evidence type="ECO:0000256" key="1">
    <source>
        <dbReference type="ARBA" id="ARBA00022829"/>
    </source>
</evidence>
<feature type="region of interest" description="Disordered" evidence="2">
    <location>
        <begin position="1"/>
        <end position="53"/>
    </location>
</feature>
<dbReference type="SUPFAM" id="SSF110849">
    <property type="entry name" value="ParB/Sulfiredoxin"/>
    <property type="match status" value="1"/>
</dbReference>
<dbReference type="EMBL" id="FLQS01000047">
    <property type="protein sequence ID" value="SBS78119.1"/>
    <property type="molecule type" value="Genomic_DNA"/>
</dbReference>
<evidence type="ECO:0000256" key="2">
    <source>
        <dbReference type="SAM" id="MobiDB-lite"/>
    </source>
</evidence>
<accession>A0A1Y5PLA6</accession>
<dbReference type="GO" id="GO:0007059">
    <property type="term" value="P:chromosome segregation"/>
    <property type="evidence" value="ECO:0007669"/>
    <property type="project" value="UniProtKB-KW"/>
</dbReference>
<sequence length="280" mass="30786">MSRGQRTSLADLASAVGDHSPVEKITTPTPAPRTVALRDLTPNPRNPRDDLGDLKDLESIADLQLQAATVVTRTAYLALYPDDAIDTRYVVINGCRRLAAAHRYGRTDLAIVVNDEIARDRITLISAAIAENVDRQDLDVIEEAKAVESLVVECGRADIAAQRLHKTGAWVSQRRALLQLAPELQTALRRGELAIREARTLARVPHWEQVARWNAALDKAKAKEESADHPSRERRPPAQTRAVAAALGKFDTNPALLAGALREFLGADRLKTLVELLERD</sequence>
<reference evidence="4" key="1">
    <citation type="submission" date="2016-03" db="EMBL/GenBank/DDBJ databases">
        <authorList>
            <person name="Ploux O."/>
        </authorList>
    </citation>
    <scope>NUCLEOTIDE SEQUENCE</scope>
    <source>
        <strain evidence="4">UC10</strain>
    </source>
</reference>
<gene>
    <name evidence="4" type="ORF">MHPYR_510003</name>
</gene>
<keyword evidence="1" id="KW-0159">Chromosome partition</keyword>
<dbReference type="Gene3D" id="1.10.10.2830">
    <property type="match status" value="1"/>
</dbReference>
<dbReference type="PANTHER" id="PTHR33375:SF1">
    <property type="entry name" value="CHROMOSOME-PARTITIONING PROTEIN PARB-RELATED"/>
    <property type="match status" value="1"/>
</dbReference>
<feature type="domain" description="ParB-like N-terminal" evidence="3">
    <location>
        <begin position="33"/>
        <end position="133"/>
    </location>
</feature>
<dbReference type="InterPro" id="IPR003115">
    <property type="entry name" value="ParB_N"/>
</dbReference>
<dbReference type="AlphaFoldDB" id="A0A1Y5PLA6"/>
<organism evidence="4">
    <name type="scientific">uncultured Mycobacterium sp</name>
    <dbReference type="NCBI Taxonomy" id="171292"/>
    <lineage>
        <taxon>Bacteria</taxon>
        <taxon>Bacillati</taxon>
        <taxon>Actinomycetota</taxon>
        <taxon>Actinomycetes</taxon>
        <taxon>Mycobacteriales</taxon>
        <taxon>Mycobacteriaceae</taxon>
        <taxon>Mycobacterium</taxon>
        <taxon>environmental samples</taxon>
    </lineage>
</organism>
<dbReference type="PANTHER" id="PTHR33375">
    <property type="entry name" value="CHROMOSOME-PARTITIONING PROTEIN PARB-RELATED"/>
    <property type="match status" value="1"/>
</dbReference>
<feature type="compositionally biased region" description="Basic and acidic residues" evidence="2">
    <location>
        <begin position="219"/>
        <end position="236"/>
    </location>
</feature>
<protein>
    <submittedName>
        <fullName evidence="4">Putative plasmid partitioning protein</fullName>
    </submittedName>
</protein>